<evidence type="ECO:0000313" key="3">
    <source>
        <dbReference type="EMBL" id="KAK1855257.1"/>
    </source>
</evidence>
<reference evidence="3" key="1">
    <citation type="submission" date="2023-01" db="EMBL/GenBank/DDBJ databases">
        <title>Colletotrichum chrysophilum M932 genome sequence.</title>
        <authorList>
            <person name="Baroncelli R."/>
        </authorList>
    </citation>
    <scope>NUCLEOTIDE SEQUENCE</scope>
    <source>
        <strain evidence="3">M932</strain>
    </source>
</reference>
<evidence type="ECO:0008006" key="5">
    <source>
        <dbReference type="Google" id="ProtNLM"/>
    </source>
</evidence>
<comment type="caution">
    <text evidence="3">The sequence shown here is derived from an EMBL/GenBank/DDBJ whole genome shotgun (WGS) entry which is preliminary data.</text>
</comment>
<feature type="transmembrane region" description="Helical" evidence="2">
    <location>
        <begin position="112"/>
        <end position="136"/>
    </location>
</feature>
<evidence type="ECO:0000256" key="2">
    <source>
        <dbReference type="SAM" id="Phobius"/>
    </source>
</evidence>
<sequence>MCLLRSLPQPHDTRIPISTCIDPRTMATTQGYSTLEWNPRQPHEAMSGIEVNSTPGVNRWDDEGRYLQPDTKKHHKPPGESYELSDGQPPSSDTDAVRRGRGRKFCGLSRRIFITVLVVCVLVVIGAIAGGVAGGLQKGESPSKSAQAVGSILDTTRLAAANRTINGSMQHTVLFQDGNGALMTRYRMTTSSEWKSVNLTLKFASSKEEERVELPPGAPLAALSCADWGCGDTMVVYLGTDRILHGIRDDSERGSVEWYPRTSVATANLSASLNSQLAASISKSFYDDEEGFQRLGVHRLLAYQDSDGHVFVSNDSNKWVPTSVDDHLPNLTTGTSLAIISQLRGVELDRVSLVSKVTGRTDAASTEYAMLEATYPLAGTNDTWTRGSEILDGIMLPELSAAESKQQFAVTMRNNWTESVYLILSSNGTISGRIIGPRNETIPNIQLRESGELKVANFSAIATTMDGFLYGFINDTISEYSFDASDSSIMNFEGIVYDKYVSGT</sequence>
<gene>
    <name evidence="3" type="ORF">CCHR01_02159</name>
</gene>
<protein>
    <recommendedName>
        <fullName evidence="5">Fucose-specific lectin</fullName>
    </recommendedName>
</protein>
<evidence type="ECO:0000256" key="1">
    <source>
        <dbReference type="SAM" id="MobiDB-lite"/>
    </source>
</evidence>
<keyword evidence="2" id="KW-1133">Transmembrane helix</keyword>
<dbReference type="Gene3D" id="2.120.10.70">
    <property type="entry name" value="Fucose-specific lectin"/>
    <property type="match status" value="1"/>
</dbReference>
<accession>A0AAD9EPU0</accession>
<dbReference type="AlphaFoldDB" id="A0AAD9EPU0"/>
<dbReference type="Proteomes" id="UP001243330">
    <property type="component" value="Unassembled WGS sequence"/>
</dbReference>
<evidence type="ECO:0000313" key="4">
    <source>
        <dbReference type="Proteomes" id="UP001243330"/>
    </source>
</evidence>
<keyword evidence="2" id="KW-0472">Membrane</keyword>
<keyword evidence="2" id="KW-0812">Transmembrane</keyword>
<name>A0AAD9EPU0_9PEZI</name>
<proteinExistence type="predicted"/>
<dbReference type="SUPFAM" id="SSF89372">
    <property type="entry name" value="Fucose-specific lectin"/>
    <property type="match status" value="1"/>
</dbReference>
<keyword evidence="4" id="KW-1185">Reference proteome</keyword>
<feature type="region of interest" description="Disordered" evidence="1">
    <location>
        <begin position="43"/>
        <end position="98"/>
    </location>
</feature>
<organism evidence="3 4">
    <name type="scientific">Colletotrichum chrysophilum</name>
    <dbReference type="NCBI Taxonomy" id="1836956"/>
    <lineage>
        <taxon>Eukaryota</taxon>
        <taxon>Fungi</taxon>
        <taxon>Dikarya</taxon>
        <taxon>Ascomycota</taxon>
        <taxon>Pezizomycotina</taxon>
        <taxon>Sordariomycetes</taxon>
        <taxon>Hypocreomycetidae</taxon>
        <taxon>Glomerellales</taxon>
        <taxon>Glomerellaceae</taxon>
        <taxon>Colletotrichum</taxon>
        <taxon>Colletotrichum gloeosporioides species complex</taxon>
    </lineage>
</organism>
<dbReference type="EMBL" id="JAQOWY010000024">
    <property type="protein sequence ID" value="KAK1855257.1"/>
    <property type="molecule type" value="Genomic_DNA"/>
</dbReference>